<dbReference type="PIRSF" id="PIRSF000535">
    <property type="entry name" value="1PFK/6PFK/LacC"/>
    <property type="match status" value="1"/>
</dbReference>
<protein>
    <recommendedName>
        <fullName evidence="6">Tagatose-6-phosphate kinase</fullName>
        <ecNumber evidence="6">2.7.1.144</ecNumber>
    </recommendedName>
</protein>
<dbReference type="GO" id="GO:0008662">
    <property type="term" value="F:1-phosphofructokinase activity"/>
    <property type="evidence" value="ECO:0007669"/>
    <property type="project" value="InterPro"/>
</dbReference>
<keyword evidence="2 6" id="KW-0808">Transferase</keyword>
<dbReference type="Pfam" id="PF00294">
    <property type="entry name" value="PfkB"/>
    <property type="match status" value="1"/>
</dbReference>
<comment type="similarity">
    <text evidence="6">Belongs to the carbohydrate kinase PfkB family. LacC subfamily.</text>
</comment>
<dbReference type="STRING" id="1231336.L248_0306"/>
<evidence type="ECO:0000256" key="2">
    <source>
        <dbReference type="ARBA" id="ARBA00022679"/>
    </source>
</evidence>
<dbReference type="NCBIfam" id="TIGR03828">
    <property type="entry name" value="pfkB"/>
    <property type="match status" value="1"/>
</dbReference>
<keyword evidence="6" id="KW-0423">Lactose metabolism</keyword>
<dbReference type="InterPro" id="IPR029056">
    <property type="entry name" value="Ribokinase-like"/>
</dbReference>
<dbReference type="InterPro" id="IPR017583">
    <property type="entry name" value="Tagatose/fructose_Pkinase"/>
</dbReference>
<dbReference type="InterPro" id="IPR011611">
    <property type="entry name" value="PfkB_dom"/>
</dbReference>
<dbReference type="NCBIfam" id="TIGR03168">
    <property type="entry name" value="1-PFK"/>
    <property type="match status" value="1"/>
</dbReference>
<dbReference type="Proteomes" id="UP000030647">
    <property type="component" value="Unassembled WGS sequence"/>
</dbReference>
<gene>
    <name evidence="8" type="ORF">L248_0306</name>
</gene>
<comment type="pathway">
    <text evidence="6">Carbohydrate metabolism; D-tagatose 6-phosphate degradation; D-glyceraldehyde 3-phosphate and glycerone phosphate from D-tagatose 6-phosphate: step 1/2.</text>
</comment>
<dbReference type="GO" id="GO:0009024">
    <property type="term" value="F:tagatose-6-phosphate kinase activity"/>
    <property type="evidence" value="ECO:0007669"/>
    <property type="project" value="UniProtKB-EC"/>
</dbReference>
<comment type="catalytic activity">
    <reaction evidence="6">
        <text>D-tagatofuranose 6-phosphate + ATP = D-tagatofuranose 1,6-bisphosphate + ADP + H(+)</text>
        <dbReference type="Rhea" id="RHEA:12420"/>
        <dbReference type="ChEBI" id="CHEBI:15378"/>
        <dbReference type="ChEBI" id="CHEBI:30616"/>
        <dbReference type="ChEBI" id="CHEBI:58694"/>
        <dbReference type="ChEBI" id="CHEBI:58695"/>
        <dbReference type="ChEBI" id="CHEBI:456216"/>
        <dbReference type="EC" id="2.7.1.144"/>
    </reaction>
</comment>
<keyword evidence="4 8" id="KW-0418">Kinase</keyword>
<evidence type="ECO:0000256" key="4">
    <source>
        <dbReference type="ARBA" id="ARBA00022777"/>
    </source>
</evidence>
<name>U4TZ88_9LACO</name>
<dbReference type="EMBL" id="KI271582">
    <property type="protein sequence ID" value="ERL66627.1"/>
    <property type="molecule type" value="Genomic_DNA"/>
</dbReference>
<dbReference type="EC" id="2.7.1.144" evidence="6"/>
<feature type="domain" description="Carbohydrate kinase PfkB" evidence="7">
    <location>
        <begin position="30"/>
        <end position="305"/>
    </location>
</feature>
<keyword evidence="5 6" id="KW-0067">ATP-binding</keyword>
<evidence type="ECO:0000256" key="5">
    <source>
        <dbReference type="ARBA" id="ARBA00022840"/>
    </source>
</evidence>
<dbReference type="GO" id="GO:0005988">
    <property type="term" value="P:lactose metabolic process"/>
    <property type="evidence" value="ECO:0007669"/>
    <property type="project" value="UniProtKB-KW"/>
</dbReference>
<evidence type="ECO:0000256" key="3">
    <source>
        <dbReference type="ARBA" id="ARBA00022741"/>
    </source>
</evidence>
<keyword evidence="9" id="KW-1185">Reference proteome</keyword>
<evidence type="ECO:0000313" key="8">
    <source>
        <dbReference type="EMBL" id="ERL66627.1"/>
    </source>
</evidence>
<dbReference type="AlphaFoldDB" id="U4TZ88"/>
<dbReference type="GO" id="GO:2001059">
    <property type="term" value="P:D-tagatose 6-phosphate catabolic process"/>
    <property type="evidence" value="ECO:0007669"/>
    <property type="project" value="UniProtKB-UniPathway"/>
</dbReference>
<reference evidence="9" key="1">
    <citation type="journal article" date="2013" name="Genome Announc.">
        <title>Whole-Genome Sequencing of Lactobacillus shenzhenensis Strain LY-73T.</title>
        <authorList>
            <person name="Lin Z."/>
            <person name="Liu Z."/>
            <person name="Yang R."/>
            <person name="Zou Y."/>
            <person name="Wan D."/>
            <person name="Chen J."/>
            <person name="Guo M."/>
            <person name="Zhao J."/>
            <person name="Fang C."/>
            <person name="Yang R."/>
            <person name="Liu F."/>
        </authorList>
    </citation>
    <scope>NUCLEOTIDE SEQUENCE [LARGE SCALE GENOMIC DNA]</scope>
    <source>
        <strain evidence="9">LY-73</strain>
    </source>
</reference>
<evidence type="ECO:0000256" key="6">
    <source>
        <dbReference type="PIRNR" id="PIRNR000535"/>
    </source>
</evidence>
<sequence length="334" mass="35656">MGTLCLAKILAAASSSGVSPLSVMIYTLTLNPAIDLFIDTNDLQPNQVNRTNGFQAQANGKGVNVSFILHRQDIPNTAWGIGGGFTLDYITQVLTASGIPNAFVRCQGTTRINVFTHVRRTGQEFKQVNPGPAVTAEELAQLWQQLEQLTAADCLIISGSFSQGIDPSILVRIGQLAAEKKFKLVIDSSYPEVKAALPYHPFLIKPNDEELKSWYGVTGEVDLGELLQLARRAISEGAQNVLLSLGGAGAAFITPTHTYVGNAPKIDVLNTAGAGDTMLVTFIAGTVQGMAPAANLRYAIAAGSDTARSSWITDFTHVDELLPQITIQTEEVDA</sequence>
<dbReference type="GO" id="GO:0005829">
    <property type="term" value="C:cytosol"/>
    <property type="evidence" value="ECO:0007669"/>
    <property type="project" value="TreeGrafter"/>
</dbReference>
<organism evidence="8 9">
    <name type="scientific">Schleiferilactobacillus shenzhenensis LY-73</name>
    <dbReference type="NCBI Taxonomy" id="1231336"/>
    <lineage>
        <taxon>Bacteria</taxon>
        <taxon>Bacillati</taxon>
        <taxon>Bacillota</taxon>
        <taxon>Bacilli</taxon>
        <taxon>Lactobacillales</taxon>
        <taxon>Lactobacillaceae</taxon>
        <taxon>Schleiferilactobacillus</taxon>
    </lineage>
</organism>
<evidence type="ECO:0000313" key="9">
    <source>
        <dbReference type="Proteomes" id="UP000030647"/>
    </source>
</evidence>
<proteinExistence type="inferred from homology"/>
<dbReference type="GO" id="GO:0005524">
    <property type="term" value="F:ATP binding"/>
    <property type="evidence" value="ECO:0007669"/>
    <property type="project" value="UniProtKB-KW"/>
</dbReference>
<dbReference type="PANTHER" id="PTHR46566">
    <property type="entry name" value="1-PHOSPHOFRUCTOKINASE-RELATED"/>
    <property type="match status" value="1"/>
</dbReference>
<comment type="similarity">
    <text evidence="1">Belongs to the carbohydrate kinase pfkB family.</text>
</comment>
<dbReference type="SUPFAM" id="SSF53613">
    <property type="entry name" value="Ribokinase-like"/>
    <property type="match status" value="1"/>
</dbReference>
<dbReference type="CDD" id="cd01164">
    <property type="entry name" value="FruK_PfkB_like"/>
    <property type="match status" value="1"/>
</dbReference>
<dbReference type="HOGENOM" id="CLU_050013_1_0_9"/>
<keyword evidence="3 6" id="KW-0547">Nucleotide-binding</keyword>
<dbReference type="UniPathway" id="UPA00704">
    <property type="reaction ID" value="UER00715"/>
</dbReference>
<dbReference type="InterPro" id="IPR022463">
    <property type="entry name" value="1-PFruKinase"/>
</dbReference>
<dbReference type="Gene3D" id="3.40.1190.20">
    <property type="match status" value="1"/>
</dbReference>
<evidence type="ECO:0000256" key="1">
    <source>
        <dbReference type="ARBA" id="ARBA00005380"/>
    </source>
</evidence>
<dbReference type="PANTHER" id="PTHR46566:SF1">
    <property type="entry name" value="1-PHOSPHOFRUCTOKINASE"/>
    <property type="match status" value="1"/>
</dbReference>
<evidence type="ECO:0000259" key="7">
    <source>
        <dbReference type="Pfam" id="PF00294"/>
    </source>
</evidence>
<accession>U4TZ88</accession>
<dbReference type="eggNOG" id="COG1105">
    <property type="taxonomic scope" value="Bacteria"/>
</dbReference>